<evidence type="ECO:0000256" key="2">
    <source>
        <dbReference type="SAM" id="SignalP"/>
    </source>
</evidence>
<reference evidence="3" key="1">
    <citation type="submission" date="2020-05" db="EMBL/GenBank/DDBJ databases">
        <authorList>
            <person name="Zhu T."/>
            <person name="Keshari N."/>
            <person name="Lu X."/>
        </authorList>
    </citation>
    <scope>NUCLEOTIDE SEQUENCE</scope>
    <source>
        <strain evidence="3">NK1-22</strain>
    </source>
</reference>
<organism evidence="3">
    <name type="scientific">Thermoleptolyngbya oregonensis NK1-22</name>
    <dbReference type="NCBI Taxonomy" id="2547457"/>
    <lineage>
        <taxon>Bacteria</taxon>
        <taxon>Bacillati</taxon>
        <taxon>Cyanobacteriota</taxon>
        <taxon>Cyanophyceae</taxon>
        <taxon>Oculatellales</taxon>
        <taxon>Oculatellaceae</taxon>
        <taxon>Thermoleptolyngbya</taxon>
    </lineage>
</organism>
<dbReference type="KEGG" id="tog:HNI00_13890"/>
<sequence length="237" mass="25661">MQYPIARYLIRASLTHKLQLSSLILASLLSASPSLAATQVREATVPSESSPVLMANIFRRIRETVRDVTDTINTIDSSFPRSNRGDRSNPSPQAQPAPQPQSAPPSANSAPSAPPASRPAPASSDIQVVHRDNAPSRCQAQGNTQLRCEAFQIARVHSEGALVFSYYFNGSPFSFVTDAASEFRLDHASSYRVVGLMYGGETREIRGSCGVTLIGGQYRGAICQAENGIEFTYLNRN</sequence>
<proteinExistence type="predicted"/>
<feature type="compositionally biased region" description="Pro residues" evidence="1">
    <location>
        <begin position="93"/>
        <end position="103"/>
    </location>
</feature>
<gene>
    <name evidence="3" type="ORF">HNI00_13890</name>
</gene>
<evidence type="ECO:0000313" key="3">
    <source>
        <dbReference type="EMBL" id="WOB44122.1"/>
    </source>
</evidence>
<dbReference type="EMBL" id="CP053540">
    <property type="protein sequence ID" value="WOB44122.1"/>
    <property type="molecule type" value="Genomic_DNA"/>
</dbReference>
<feature type="region of interest" description="Disordered" evidence="1">
    <location>
        <begin position="74"/>
        <end position="124"/>
    </location>
</feature>
<feature type="signal peptide" evidence="2">
    <location>
        <begin position="1"/>
        <end position="36"/>
    </location>
</feature>
<feature type="chain" id="PRO_5041712223" evidence="2">
    <location>
        <begin position="37"/>
        <end position="237"/>
    </location>
</feature>
<dbReference type="RefSeq" id="WP_316787108.1">
    <property type="nucleotide sequence ID" value="NZ_CP053540.1"/>
</dbReference>
<dbReference type="AlphaFoldDB" id="A0AA96YPP3"/>
<evidence type="ECO:0000256" key="1">
    <source>
        <dbReference type="SAM" id="MobiDB-lite"/>
    </source>
</evidence>
<name>A0AA96YPP3_9CYAN</name>
<accession>A0AA96YPP3</accession>
<protein>
    <submittedName>
        <fullName evidence="3">Uncharacterized protein</fullName>
    </submittedName>
</protein>
<keyword evidence="2" id="KW-0732">Signal</keyword>